<evidence type="ECO:0000313" key="2">
    <source>
        <dbReference type="Proteomes" id="UP001162131"/>
    </source>
</evidence>
<dbReference type="SUPFAM" id="SSF54919">
    <property type="entry name" value="Nucleoside diphosphate kinase, NDK"/>
    <property type="match status" value="1"/>
</dbReference>
<keyword evidence="2" id="KW-1185">Reference proteome</keyword>
<organism evidence="1 2">
    <name type="scientific">Blepharisma stoltei</name>
    <dbReference type="NCBI Taxonomy" id="1481888"/>
    <lineage>
        <taxon>Eukaryota</taxon>
        <taxon>Sar</taxon>
        <taxon>Alveolata</taxon>
        <taxon>Ciliophora</taxon>
        <taxon>Postciliodesmatophora</taxon>
        <taxon>Heterotrichea</taxon>
        <taxon>Heterotrichida</taxon>
        <taxon>Blepharismidae</taxon>
        <taxon>Blepharisma</taxon>
    </lineage>
</organism>
<reference evidence="1" key="1">
    <citation type="submission" date="2021-09" db="EMBL/GenBank/DDBJ databases">
        <authorList>
            <consortium name="AG Swart"/>
            <person name="Singh M."/>
            <person name="Singh A."/>
            <person name="Seah K."/>
            <person name="Emmerich C."/>
        </authorList>
    </citation>
    <scope>NUCLEOTIDE SEQUENCE</scope>
    <source>
        <strain evidence="1">ATCC30299</strain>
    </source>
</reference>
<dbReference type="InterPro" id="IPR036850">
    <property type="entry name" value="NDK-like_dom_sf"/>
</dbReference>
<proteinExistence type="predicted"/>
<evidence type="ECO:0000313" key="1">
    <source>
        <dbReference type="EMBL" id="CAG9331238.1"/>
    </source>
</evidence>
<dbReference type="Proteomes" id="UP001162131">
    <property type="component" value="Unassembled WGS sequence"/>
</dbReference>
<protein>
    <submittedName>
        <fullName evidence="1">Uncharacterized protein</fullName>
    </submittedName>
</protein>
<accession>A0AAU9K2R7</accession>
<dbReference type="EMBL" id="CAJZBQ010000053">
    <property type="protein sequence ID" value="CAG9331238.1"/>
    <property type="molecule type" value="Genomic_DNA"/>
</dbReference>
<sequence>MIPDVSPNSLNRADWERVLILLTPEAVKQGKIEETIRKLQSKGLILRDSKLLYLTAKMMEGLFSRRLKESEEKSFAMCWEGQNLKNMIKNFCKNPQDLGTEIMYFLYWPELVATKLSVVFSKEEMKKWDPQIELKELQISNENINATFPPKTPNIDSFAKKHPMPLGQLNKKFQAPKNSKNIPLKSSLKVLHHIYANFTSIPRILSPKHSRFTKNALQQKRNNSRCIQILPKLLKKPRTNSFEKIARA</sequence>
<dbReference type="AlphaFoldDB" id="A0AAU9K2R7"/>
<comment type="caution">
    <text evidence="1">The sequence shown here is derived from an EMBL/GenBank/DDBJ whole genome shotgun (WGS) entry which is preliminary data.</text>
</comment>
<name>A0AAU9K2R7_9CILI</name>
<gene>
    <name evidence="1" type="ORF">BSTOLATCC_MIC53313</name>
</gene>
<dbReference type="Gene3D" id="3.30.70.141">
    <property type="entry name" value="Nucleoside diphosphate kinase-like domain"/>
    <property type="match status" value="1"/>
</dbReference>